<name>A0A151RQ79_CAJCA</name>
<evidence type="ECO:0000313" key="4">
    <source>
        <dbReference type="Proteomes" id="UP000075243"/>
    </source>
</evidence>
<gene>
    <name evidence="3" type="ORF">KK1_033809</name>
</gene>
<evidence type="ECO:0000256" key="1">
    <source>
        <dbReference type="SAM" id="MobiDB-lite"/>
    </source>
</evidence>
<feature type="compositionally biased region" description="Pro residues" evidence="1">
    <location>
        <begin position="127"/>
        <end position="138"/>
    </location>
</feature>
<dbReference type="InterPro" id="IPR036397">
    <property type="entry name" value="RNaseH_sf"/>
</dbReference>
<feature type="domain" description="Retrotransposon gag" evidence="2">
    <location>
        <begin position="7"/>
        <end position="62"/>
    </location>
</feature>
<dbReference type="Gramene" id="C.cajan_33501.t">
    <property type="protein sequence ID" value="C.cajan_33501.t"/>
    <property type="gene ID" value="C.cajan_33501"/>
</dbReference>
<dbReference type="AlphaFoldDB" id="A0A151RQ79"/>
<dbReference type="SUPFAM" id="SSF53098">
    <property type="entry name" value="Ribonuclease H-like"/>
    <property type="match status" value="1"/>
</dbReference>
<proteinExistence type="predicted"/>
<feature type="compositionally biased region" description="Pro residues" evidence="1">
    <location>
        <begin position="105"/>
        <end position="117"/>
    </location>
</feature>
<evidence type="ECO:0000313" key="3">
    <source>
        <dbReference type="EMBL" id="KYP44695.1"/>
    </source>
</evidence>
<sequence length="333" mass="37481">MSNNGLLTSWDAFLRALELHFSPSKFDDPIAALCKLTQTQGLQEYLSEFETLANRISDYPQSFYLSCFLSSLKPHLRREVTALQPPDLPTAIALAKLHDDKHRPPPFPPSRFDPPTVPSHSLTLPPSTTPKPLPPLLPTPSTKLPIKRLTEAEMQAHRDKNLCFNCDERYTRGHRCGFDFEIQYKPGKFNNVVDALSRVDGAPGFTIILVVVNRFSKAAHFGMLPKSFSTTSVAQLFVDIVCKHHGLPRSLISNRDPEEATWEPWNQLQQQFHLKDEVFLEPGGDVRDSRSFPLVDTHSPTKAHTELPHAPTVMAAPEGSSKRSRQQPQHLKD</sequence>
<dbReference type="GO" id="GO:0003676">
    <property type="term" value="F:nucleic acid binding"/>
    <property type="evidence" value="ECO:0007669"/>
    <property type="project" value="InterPro"/>
</dbReference>
<feature type="region of interest" description="Disordered" evidence="1">
    <location>
        <begin position="99"/>
        <end position="140"/>
    </location>
</feature>
<dbReference type="Gene3D" id="3.30.420.10">
    <property type="entry name" value="Ribonuclease H-like superfamily/Ribonuclease H"/>
    <property type="match status" value="1"/>
</dbReference>
<dbReference type="EMBL" id="KQ483617">
    <property type="protein sequence ID" value="KYP44695.1"/>
    <property type="molecule type" value="Genomic_DNA"/>
</dbReference>
<dbReference type="InterPro" id="IPR012337">
    <property type="entry name" value="RNaseH-like_sf"/>
</dbReference>
<dbReference type="Proteomes" id="UP000075243">
    <property type="component" value="Unassembled WGS sequence"/>
</dbReference>
<keyword evidence="4" id="KW-1185">Reference proteome</keyword>
<evidence type="ECO:0000259" key="2">
    <source>
        <dbReference type="Pfam" id="PF03732"/>
    </source>
</evidence>
<dbReference type="Pfam" id="PF03732">
    <property type="entry name" value="Retrotrans_gag"/>
    <property type="match status" value="1"/>
</dbReference>
<reference evidence="3" key="1">
    <citation type="journal article" date="2012" name="Nat. Biotechnol.">
        <title>Draft genome sequence of pigeonpea (Cajanus cajan), an orphan legume crop of resource-poor farmers.</title>
        <authorList>
            <person name="Varshney R.K."/>
            <person name="Chen W."/>
            <person name="Li Y."/>
            <person name="Bharti A.K."/>
            <person name="Saxena R.K."/>
            <person name="Schlueter J.A."/>
            <person name="Donoghue M.T."/>
            <person name="Azam S."/>
            <person name="Fan G."/>
            <person name="Whaley A.M."/>
            <person name="Farmer A.D."/>
            <person name="Sheridan J."/>
            <person name="Iwata A."/>
            <person name="Tuteja R."/>
            <person name="Penmetsa R.V."/>
            <person name="Wu W."/>
            <person name="Upadhyaya H.D."/>
            <person name="Yang S.P."/>
            <person name="Shah T."/>
            <person name="Saxena K.B."/>
            <person name="Michael T."/>
            <person name="McCombie W.R."/>
            <person name="Yang B."/>
            <person name="Zhang G."/>
            <person name="Yang H."/>
            <person name="Wang J."/>
            <person name="Spillane C."/>
            <person name="Cook D.R."/>
            <person name="May G.D."/>
            <person name="Xu X."/>
            <person name="Jackson S.A."/>
        </authorList>
    </citation>
    <scope>NUCLEOTIDE SEQUENCE [LARGE SCALE GENOMIC DNA]</scope>
</reference>
<accession>A0A151RQ79</accession>
<organism evidence="3 4">
    <name type="scientific">Cajanus cajan</name>
    <name type="common">Pigeon pea</name>
    <name type="synonym">Cajanus indicus</name>
    <dbReference type="NCBI Taxonomy" id="3821"/>
    <lineage>
        <taxon>Eukaryota</taxon>
        <taxon>Viridiplantae</taxon>
        <taxon>Streptophyta</taxon>
        <taxon>Embryophyta</taxon>
        <taxon>Tracheophyta</taxon>
        <taxon>Spermatophyta</taxon>
        <taxon>Magnoliopsida</taxon>
        <taxon>eudicotyledons</taxon>
        <taxon>Gunneridae</taxon>
        <taxon>Pentapetalae</taxon>
        <taxon>rosids</taxon>
        <taxon>fabids</taxon>
        <taxon>Fabales</taxon>
        <taxon>Fabaceae</taxon>
        <taxon>Papilionoideae</taxon>
        <taxon>50 kb inversion clade</taxon>
        <taxon>NPAAA clade</taxon>
        <taxon>indigoferoid/millettioid clade</taxon>
        <taxon>Phaseoleae</taxon>
        <taxon>Cajanus</taxon>
    </lineage>
</organism>
<protein>
    <recommendedName>
        <fullName evidence="2">Retrotransposon gag domain-containing protein</fullName>
    </recommendedName>
</protein>
<feature type="region of interest" description="Disordered" evidence="1">
    <location>
        <begin position="290"/>
        <end position="333"/>
    </location>
</feature>
<dbReference type="InterPro" id="IPR005162">
    <property type="entry name" value="Retrotrans_gag_dom"/>
</dbReference>